<dbReference type="PANTHER" id="PTHR42852">
    <property type="entry name" value="THIOL:DISULFIDE INTERCHANGE PROTEIN DSBE"/>
    <property type="match status" value="1"/>
</dbReference>
<evidence type="ECO:0000256" key="2">
    <source>
        <dbReference type="ARBA" id="ARBA00022748"/>
    </source>
</evidence>
<dbReference type="PROSITE" id="PS51257">
    <property type="entry name" value="PROKAR_LIPOPROTEIN"/>
    <property type="match status" value="1"/>
</dbReference>
<dbReference type="Proteomes" id="UP001139125">
    <property type="component" value="Unassembled WGS sequence"/>
</dbReference>
<dbReference type="RefSeq" id="WP_255134362.1">
    <property type="nucleotide sequence ID" value="NZ_JANDBC010000001.1"/>
</dbReference>
<keyword evidence="4" id="KW-0676">Redox-active center</keyword>
<evidence type="ECO:0000259" key="5">
    <source>
        <dbReference type="PROSITE" id="PS51352"/>
    </source>
</evidence>
<dbReference type="AlphaFoldDB" id="A0A9X2L370"/>
<evidence type="ECO:0000256" key="4">
    <source>
        <dbReference type="ARBA" id="ARBA00023284"/>
    </source>
</evidence>
<dbReference type="InterPro" id="IPR036249">
    <property type="entry name" value="Thioredoxin-like_sf"/>
</dbReference>
<comment type="subcellular location">
    <subcellularLocation>
        <location evidence="1">Cell envelope</location>
    </subcellularLocation>
</comment>
<dbReference type="InterPro" id="IPR013766">
    <property type="entry name" value="Thioredoxin_domain"/>
</dbReference>
<dbReference type="InterPro" id="IPR000866">
    <property type="entry name" value="AhpC/TSA"/>
</dbReference>
<dbReference type="InterPro" id="IPR050553">
    <property type="entry name" value="Thioredoxin_ResA/DsbE_sf"/>
</dbReference>
<reference evidence="6" key="1">
    <citation type="submission" date="2022-06" db="EMBL/GenBank/DDBJ databases">
        <title>Gracilimonas sp. CAU 1638 isolated from sea sediment.</title>
        <authorList>
            <person name="Kim W."/>
        </authorList>
    </citation>
    <scope>NUCLEOTIDE SEQUENCE</scope>
    <source>
        <strain evidence="6">CAU 1638</strain>
    </source>
</reference>
<dbReference type="SUPFAM" id="SSF52833">
    <property type="entry name" value="Thioredoxin-like"/>
    <property type="match status" value="1"/>
</dbReference>
<dbReference type="GO" id="GO:0030313">
    <property type="term" value="C:cell envelope"/>
    <property type="evidence" value="ECO:0007669"/>
    <property type="project" value="UniProtKB-SubCell"/>
</dbReference>
<keyword evidence="3" id="KW-1015">Disulfide bond</keyword>
<dbReference type="Gene3D" id="3.40.30.10">
    <property type="entry name" value="Glutaredoxin"/>
    <property type="match status" value="1"/>
</dbReference>
<evidence type="ECO:0000313" key="7">
    <source>
        <dbReference type="Proteomes" id="UP001139125"/>
    </source>
</evidence>
<feature type="domain" description="Thioredoxin" evidence="5">
    <location>
        <begin position="300"/>
        <end position="440"/>
    </location>
</feature>
<dbReference type="EMBL" id="JANDBC010000001">
    <property type="protein sequence ID" value="MCP9291496.1"/>
    <property type="molecule type" value="Genomic_DNA"/>
</dbReference>
<sequence>MKRLLILIAGSLLLASCAKEHTGHPFKVELNLKENTGQVPPLLAISMGGGFIFEPEYPGEPADIPEGLQNGEIFHGIIDLYQYVSQGHAAGFINNSIFQRNSALIDSVAITDEWVDVIITVAVGEDEQGKPVVYVEGKDGNFLDEPIYFEPTTVEFQDQVFNVMEAVVPAPFEYFNGEETVWHEGKASLMYLSDSSPSESLQLFYHKIRMGTWTVNDQTFDVLLSKDSAPPYRKELYTYLYIDLDEDGKFDVMPDGMEAYPVTEPFNIAGESWKITDIAIDGSSVTIDVSEEKVDPKVALRPGTEAPDFTAQTVSGREISLKDLRGKYVMLDFWGTWCGPCIDALPVLKQAYEKFGGSDFEIIGIANEVRADPFEDFLDQENITWPQILEIYEENNTVQELYSVNAYPTYYLIDPEGEIVEYGMALSEENLLETLGRYLN</sequence>
<dbReference type="GO" id="GO:0017004">
    <property type="term" value="P:cytochrome complex assembly"/>
    <property type="evidence" value="ECO:0007669"/>
    <property type="project" value="UniProtKB-KW"/>
</dbReference>
<proteinExistence type="predicted"/>
<gene>
    <name evidence="6" type="ORF">NM125_07865</name>
</gene>
<dbReference type="Pfam" id="PF00578">
    <property type="entry name" value="AhpC-TSA"/>
    <property type="match status" value="1"/>
</dbReference>
<dbReference type="PANTHER" id="PTHR42852:SF6">
    <property type="entry name" value="THIOL:DISULFIDE INTERCHANGE PROTEIN DSBE"/>
    <property type="match status" value="1"/>
</dbReference>
<accession>A0A9X2L370</accession>
<protein>
    <submittedName>
        <fullName evidence="6">TlpA family protein disulfide reductase</fullName>
    </submittedName>
</protein>
<evidence type="ECO:0000256" key="1">
    <source>
        <dbReference type="ARBA" id="ARBA00004196"/>
    </source>
</evidence>
<dbReference type="GO" id="GO:0016491">
    <property type="term" value="F:oxidoreductase activity"/>
    <property type="evidence" value="ECO:0007669"/>
    <property type="project" value="InterPro"/>
</dbReference>
<organism evidence="6 7">
    <name type="scientific">Gracilimonas sediminicola</name>
    <dbReference type="NCBI Taxonomy" id="2952158"/>
    <lineage>
        <taxon>Bacteria</taxon>
        <taxon>Pseudomonadati</taxon>
        <taxon>Balneolota</taxon>
        <taxon>Balneolia</taxon>
        <taxon>Balneolales</taxon>
        <taxon>Balneolaceae</taxon>
        <taxon>Gracilimonas</taxon>
    </lineage>
</organism>
<comment type="caution">
    <text evidence="6">The sequence shown here is derived from an EMBL/GenBank/DDBJ whole genome shotgun (WGS) entry which is preliminary data.</text>
</comment>
<evidence type="ECO:0000313" key="6">
    <source>
        <dbReference type="EMBL" id="MCP9291496.1"/>
    </source>
</evidence>
<keyword evidence="2" id="KW-0201">Cytochrome c-type biogenesis</keyword>
<evidence type="ECO:0000256" key="3">
    <source>
        <dbReference type="ARBA" id="ARBA00023157"/>
    </source>
</evidence>
<dbReference type="GO" id="GO:0016209">
    <property type="term" value="F:antioxidant activity"/>
    <property type="evidence" value="ECO:0007669"/>
    <property type="project" value="InterPro"/>
</dbReference>
<keyword evidence="7" id="KW-1185">Reference proteome</keyword>
<name>A0A9X2L370_9BACT</name>
<dbReference type="PROSITE" id="PS51352">
    <property type="entry name" value="THIOREDOXIN_2"/>
    <property type="match status" value="1"/>
</dbReference>
<dbReference type="CDD" id="cd02966">
    <property type="entry name" value="TlpA_like_family"/>
    <property type="match status" value="1"/>
</dbReference>